<evidence type="ECO:0000256" key="4">
    <source>
        <dbReference type="ARBA" id="ARBA00022525"/>
    </source>
</evidence>
<feature type="binding site" evidence="10">
    <location>
        <begin position="112"/>
        <end position="115"/>
    </location>
    <ligand>
        <name>FAD</name>
        <dbReference type="ChEBI" id="CHEBI:57692"/>
    </ligand>
</feature>
<organism evidence="13">
    <name type="scientific">Platichthys stellatus</name>
    <name type="common">Starry flounder</name>
    <name type="synonym">Pleuronectes stellatus</name>
    <dbReference type="NCBI Taxonomy" id="195632"/>
    <lineage>
        <taxon>Eukaryota</taxon>
        <taxon>Metazoa</taxon>
        <taxon>Chordata</taxon>
        <taxon>Craniata</taxon>
        <taxon>Vertebrata</taxon>
        <taxon>Euteleostomi</taxon>
        <taxon>Actinopterygii</taxon>
        <taxon>Neopterygii</taxon>
        <taxon>Teleostei</taxon>
        <taxon>Neoteleostei</taxon>
        <taxon>Acanthomorphata</taxon>
        <taxon>Carangaria</taxon>
        <taxon>Pleuronectiformes</taxon>
        <taxon>Pleuronectoidei</taxon>
        <taxon>Pleuronectidae</taxon>
        <taxon>Platichthys</taxon>
    </lineage>
</organism>
<dbReference type="InterPro" id="IPR036188">
    <property type="entry name" value="FAD/NAD-bd_sf"/>
</dbReference>
<evidence type="ECO:0000256" key="3">
    <source>
        <dbReference type="ARBA" id="ARBA00005465"/>
    </source>
</evidence>
<gene>
    <name evidence="13" type="primary">LAAO-2</name>
</gene>
<dbReference type="SUPFAM" id="SSF51905">
    <property type="entry name" value="FAD/NAD(P)-binding domain"/>
    <property type="match status" value="1"/>
</dbReference>
<comment type="similarity">
    <text evidence="3">Belongs to the flavin monoamine oxidase family. FIG1 subfamily.</text>
</comment>
<dbReference type="GO" id="GO:0009063">
    <property type="term" value="P:amino acid catabolic process"/>
    <property type="evidence" value="ECO:0007669"/>
    <property type="project" value="TreeGrafter"/>
</dbReference>
<dbReference type="InterPro" id="IPR050281">
    <property type="entry name" value="Flavin_monoamine_oxidase"/>
</dbReference>
<feature type="domain" description="Amine oxidase" evidence="12">
    <location>
        <begin position="68"/>
        <end position="502"/>
    </location>
</feature>
<dbReference type="FunFam" id="3.50.50.60:FF:000242">
    <property type="entry name" value="Amine oxidase"/>
    <property type="match status" value="1"/>
</dbReference>
<dbReference type="GO" id="GO:0001716">
    <property type="term" value="F:L-amino-acid oxidase activity"/>
    <property type="evidence" value="ECO:0007669"/>
    <property type="project" value="TreeGrafter"/>
</dbReference>
<dbReference type="Pfam" id="PF01593">
    <property type="entry name" value="Amino_oxidase"/>
    <property type="match status" value="1"/>
</dbReference>
<keyword evidence="8" id="KW-1015">Disulfide bond</keyword>
<feature type="binding site" evidence="10">
    <location>
        <position position="286"/>
    </location>
    <ligand>
        <name>FAD</name>
        <dbReference type="ChEBI" id="CHEBI:57692"/>
    </ligand>
</feature>
<proteinExistence type="evidence at transcript level"/>
<dbReference type="EMBL" id="AB495361">
    <property type="protein sequence ID" value="BAI66017.1"/>
    <property type="molecule type" value="mRNA"/>
</dbReference>
<dbReference type="Gene3D" id="3.50.50.60">
    <property type="entry name" value="FAD/NAD(P)-binding domain"/>
    <property type="match status" value="2"/>
</dbReference>
<evidence type="ECO:0000256" key="1">
    <source>
        <dbReference type="ARBA" id="ARBA00001974"/>
    </source>
</evidence>
<dbReference type="Gene3D" id="1.10.10.1620">
    <property type="match status" value="1"/>
</dbReference>
<feature type="binding site" evidence="10">
    <location>
        <position position="482"/>
    </location>
    <ligand>
        <name>FAD</name>
        <dbReference type="ChEBI" id="CHEBI:57692"/>
    </ligand>
</feature>
<keyword evidence="6 11" id="KW-0274">FAD</keyword>
<dbReference type="PRINTS" id="PR00757">
    <property type="entry name" value="AMINEOXDASEF"/>
</dbReference>
<keyword evidence="9" id="KW-0325">Glycoprotein</keyword>
<dbReference type="Gene3D" id="1.10.405.10">
    <property type="entry name" value="Guanine Nucleotide Dissociation Inhibitor, domain 1"/>
    <property type="match status" value="1"/>
</dbReference>
<name>D2KWB7_PLASA</name>
<accession>D2KWB7</accession>
<keyword evidence="7 11" id="KW-0560">Oxidoreductase</keyword>
<evidence type="ECO:0000256" key="9">
    <source>
        <dbReference type="ARBA" id="ARBA00023180"/>
    </source>
</evidence>
<sequence length="514" mass="57368">MDPHVSKCELGKQGQTAALSFRAHLANSLEDADYETLLQTAKNGLPALLPTAKTCLPPRHVVIVGAGMAGLTAASLLEGVGFKVTILEASDRVGGRVETYRNENDGWYIEFGAMRIPYTHEIVRWYVESLGLKLNEFIMTDPKTFYLVNGIKKRTFEVKAHPDSLGYNLEGHEKGKSANELLQQALEKVNDYVATHGCSEALKKYDHYSVKRYLKKEGGLSAEAVRMIGDLLNEDSLMHMALTEMMYLNSDVNDNTKYHEITGGLDLLPNALHKTLKAPALLNSKVKRISRSDKGVVISYKKDKQSFLTDLEADAVLVTTTAKAALFIEFDPPLPVDKMEALRSVHYGSSTKIILTFSEKFWEKDGIKGGKSITDRPSRFIYYPSHSFINKDIGVLLASYTWAEDSLLFLGATDENLKELVLGDLAAIHGEYVRHLCTGVVVKKWSLDPYSLSAFALFTPYQHLEYAKELFKSEGRLHFAGEHTGFPHAWIETAMKTAIRAAINIYKELNCVFT</sequence>
<evidence type="ECO:0000259" key="12">
    <source>
        <dbReference type="Pfam" id="PF01593"/>
    </source>
</evidence>
<dbReference type="SUPFAM" id="SSF54373">
    <property type="entry name" value="FAD-linked reductases, C-terminal domain"/>
    <property type="match status" value="1"/>
</dbReference>
<protein>
    <recommendedName>
        <fullName evidence="11">Amine oxidase</fullName>
        <ecNumber evidence="11">1.4.3.-</ecNumber>
    </recommendedName>
</protein>
<reference evidence="13" key="1">
    <citation type="journal article" date="2009" name="FEBS J.">
        <title>Novel L-amino acid oxidase with antibacterial activity against methicillin-resistant Staphylococcus aureus isolated from epidermal mucus of the flounder Platichthys stellatus.</title>
        <authorList>
            <person name="Kasai K."/>
            <person name="Ishikawa T."/>
            <person name="Komata T."/>
            <person name="Fukuchi K."/>
            <person name="Chiba M."/>
            <person name="Nozaka H."/>
            <person name="Nakamura T."/>
            <person name="Sato T."/>
            <person name="Miura T."/>
        </authorList>
    </citation>
    <scope>NUCLEOTIDE SEQUENCE</scope>
    <source>
        <tissue evidence="13">Skin</tissue>
    </source>
</reference>
<dbReference type="InterPro" id="IPR001613">
    <property type="entry name" value="Flavin_amine_oxidase"/>
</dbReference>
<evidence type="ECO:0000256" key="7">
    <source>
        <dbReference type="ARBA" id="ARBA00023002"/>
    </source>
</evidence>
<evidence type="ECO:0000256" key="11">
    <source>
        <dbReference type="RuleBase" id="RU362067"/>
    </source>
</evidence>
<feature type="binding site" evidence="10">
    <location>
        <position position="115"/>
    </location>
    <ligand>
        <name>substrate</name>
    </ligand>
</feature>
<dbReference type="FunFam" id="3.50.50.60:FF:000450">
    <property type="entry name" value="Amine oxidase"/>
    <property type="match status" value="1"/>
</dbReference>
<dbReference type="InterPro" id="IPR002937">
    <property type="entry name" value="Amino_oxidase"/>
</dbReference>
<dbReference type="PANTHER" id="PTHR10742">
    <property type="entry name" value="FLAVIN MONOAMINE OXIDASE"/>
    <property type="match status" value="1"/>
</dbReference>
<dbReference type="FunFam" id="1.10.405.10:FF:000004">
    <property type="entry name" value="Amine oxidase"/>
    <property type="match status" value="1"/>
</dbReference>
<dbReference type="PANTHER" id="PTHR10742:SF342">
    <property type="entry name" value="AMINE OXIDASE"/>
    <property type="match status" value="1"/>
</dbReference>
<evidence type="ECO:0000256" key="8">
    <source>
        <dbReference type="ARBA" id="ARBA00023157"/>
    </source>
</evidence>
<dbReference type="AlphaFoldDB" id="D2KWB7"/>
<dbReference type="GO" id="GO:0005576">
    <property type="term" value="C:extracellular region"/>
    <property type="evidence" value="ECO:0007669"/>
    <property type="project" value="UniProtKB-SubCell"/>
</dbReference>
<dbReference type="Gene3D" id="3.30.70.2100">
    <property type="match status" value="1"/>
</dbReference>
<comment type="cofactor">
    <cofactor evidence="1 11">
        <name>FAD</name>
        <dbReference type="ChEBI" id="CHEBI:57692"/>
    </cofactor>
</comment>
<evidence type="ECO:0000256" key="6">
    <source>
        <dbReference type="ARBA" id="ARBA00022827"/>
    </source>
</evidence>
<comment type="subcellular location">
    <subcellularLocation>
        <location evidence="2">Secreted</location>
    </subcellularLocation>
</comment>
<feature type="binding site" evidence="10">
    <location>
        <begin position="88"/>
        <end position="89"/>
    </location>
    <ligand>
        <name>FAD</name>
        <dbReference type="ChEBI" id="CHEBI:57692"/>
    </ligand>
</feature>
<evidence type="ECO:0000256" key="10">
    <source>
        <dbReference type="PIRSR" id="PIRSR601613-1"/>
    </source>
</evidence>
<evidence type="ECO:0000256" key="5">
    <source>
        <dbReference type="ARBA" id="ARBA00022630"/>
    </source>
</evidence>
<keyword evidence="4" id="KW-0964">Secreted</keyword>
<evidence type="ECO:0000313" key="13">
    <source>
        <dbReference type="EMBL" id="BAI66017.1"/>
    </source>
</evidence>
<dbReference type="FunFam" id="1.10.10.1620:FF:000001">
    <property type="entry name" value="Amine oxidase"/>
    <property type="match status" value="1"/>
</dbReference>
<keyword evidence="5 11" id="KW-0285">Flavoprotein</keyword>
<evidence type="ECO:0000256" key="2">
    <source>
        <dbReference type="ARBA" id="ARBA00004613"/>
    </source>
</evidence>
<dbReference type="EC" id="1.4.3.-" evidence="11"/>